<sequence length="255" mass="28507">MSRSQSSTDDEELLKRLVARYVRESRDSNTSATVETQVVFWSSMREVLSVNEASMGLNQLDGLAEALIDQTGVASEVLRCLVLILPQPASQKASNRASAHSRFTAAAVKNALPAKTDSISSLHFEKSSSAKPENVSPAKLKGISSSETAAATTEPQLIKVRKERPPQKTSPASPSELKDSSLTEELAHSTPQQIRDDLETLFNEVAASNRPACQLAYDWEGSKLWYDPEAYPYVYLAHWRWWNHDRQAFRDWQFH</sequence>
<protein>
    <submittedName>
        <fullName evidence="2">Uncharacterized protein</fullName>
    </submittedName>
</protein>
<evidence type="ECO:0000313" key="3">
    <source>
        <dbReference type="Proteomes" id="UP001259832"/>
    </source>
</evidence>
<name>A0AAD9GYT8_9STRA</name>
<organism evidence="2 3">
    <name type="scientific">Phytophthora citrophthora</name>
    <dbReference type="NCBI Taxonomy" id="4793"/>
    <lineage>
        <taxon>Eukaryota</taxon>
        <taxon>Sar</taxon>
        <taxon>Stramenopiles</taxon>
        <taxon>Oomycota</taxon>
        <taxon>Peronosporomycetes</taxon>
        <taxon>Peronosporales</taxon>
        <taxon>Peronosporaceae</taxon>
        <taxon>Phytophthora</taxon>
    </lineage>
</organism>
<accession>A0AAD9GYT8</accession>
<feature type="compositionally biased region" description="Polar residues" evidence="1">
    <location>
        <begin position="143"/>
        <end position="155"/>
    </location>
</feature>
<keyword evidence="3" id="KW-1185">Reference proteome</keyword>
<dbReference type="EMBL" id="JASMQC010000002">
    <property type="protein sequence ID" value="KAK1947081.1"/>
    <property type="molecule type" value="Genomic_DNA"/>
</dbReference>
<dbReference type="Proteomes" id="UP001259832">
    <property type="component" value="Unassembled WGS sequence"/>
</dbReference>
<proteinExistence type="predicted"/>
<gene>
    <name evidence="2" type="ORF">P3T76_001091</name>
</gene>
<feature type="region of interest" description="Disordered" evidence="1">
    <location>
        <begin position="124"/>
        <end position="182"/>
    </location>
</feature>
<evidence type="ECO:0000256" key="1">
    <source>
        <dbReference type="SAM" id="MobiDB-lite"/>
    </source>
</evidence>
<dbReference type="AlphaFoldDB" id="A0AAD9GYT8"/>
<evidence type="ECO:0000313" key="2">
    <source>
        <dbReference type="EMBL" id="KAK1947081.1"/>
    </source>
</evidence>
<comment type="caution">
    <text evidence="2">The sequence shown here is derived from an EMBL/GenBank/DDBJ whole genome shotgun (WGS) entry which is preliminary data.</text>
</comment>
<reference evidence="2" key="1">
    <citation type="submission" date="2023-08" db="EMBL/GenBank/DDBJ databases">
        <title>Reference Genome Resource for the Citrus Pathogen Phytophthora citrophthora.</title>
        <authorList>
            <person name="Moller H."/>
            <person name="Coetzee B."/>
            <person name="Rose L.J."/>
            <person name="Van Niekerk J.M."/>
        </authorList>
    </citation>
    <scope>NUCLEOTIDE SEQUENCE</scope>
    <source>
        <strain evidence="2">STE-U-9442</strain>
    </source>
</reference>